<reference evidence="8 9" key="1">
    <citation type="journal article" date="2019" name="Int. J. Syst. Evol. Microbiol.">
        <title>The Global Catalogue of Microorganisms (GCM) 10K type strain sequencing project: providing services to taxonomists for standard genome sequencing and annotation.</title>
        <authorList>
            <consortium name="The Broad Institute Genomics Platform"/>
            <consortium name="The Broad Institute Genome Sequencing Center for Infectious Disease"/>
            <person name="Wu L."/>
            <person name="Ma J."/>
        </authorList>
    </citation>
    <scope>NUCLEOTIDE SEQUENCE [LARGE SCALE GENOMIC DNA]</scope>
    <source>
        <strain evidence="8 9">JCM 1405</strain>
    </source>
</reference>
<keyword evidence="4 6" id="KW-0378">Hydrolase</keyword>
<evidence type="ECO:0000256" key="4">
    <source>
        <dbReference type="ARBA" id="ARBA00022801"/>
    </source>
</evidence>
<dbReference type="PANTHER" id="PTHR34137">
    <property type="entry name" value="EXODEOXYRIBONUCLEASE 7 SMALL SUBUNIT"/>
    <property type="match status" value="1"/>
</dbReference>
<dbReference type="PIRSF" id="PIRSF006488">
    <property type="entry name" value="Exonuc_VII_S"/>
    <property type="match status" value="1"/>
</dbReference>
<keyword evidence="2 6" id="KW-0963">Cytoplasm</keyword>
<dbReference type="Gene3D" id="1.10.287.1040">
    <property type="entry name" value="Exonuclease VII, small subunit"/>
    <property type="match status" value="1"/>
</dbReference>
<dbReference type="Pfam" id="PF02609">
    <property type="entry name" value="Exonuc_VII_S"/>
    <property type="match status" value="1"/>
</dbReference>
<dbReference type="NCBIfam" id="TIGR01280">
    <property type="entry name" value="xseB"/>
    <property type="match status" value="1"/>
</dbReference>
<dbReference type="PANTHER" id="PTHR34137:SF1">
    <property type="entry name" value="EXODEOXYRIBONUCLEASE 7 SMALL SUBUNIT"/>
    <property type="match status" value="1"/>
</dbReference>
<feature type="coiled-coil region" evidence="7">
    <location>
        <begin position="5"/>
        <end position="63"/>
    </location>
</feature>
<evidence type="ECO:0000313" key="8">
    <source>
        <dbReference type="EMBL" id="GAA0723742.1"/>
    </source>
</evidence>
<dbReference type="HAMAP" id="MF_00337">
    <property type="entry name" value="Exonuc_7_S"/>
    <property type="match status" value="1"/>
</dbReference>
<gene>
    <name evidence="6" type="primary">xseB</name>
    <name evidence="8" type="ORF">GCM10008905_16740</name>
</gene>
<comment type="subcellular location">
    <subcellularLocation>
        <location evidence="6">Cytoplasm</location>
    </subcellularLocation>
</comment>
<dbReference type="EC" id="3.1.11.6" evidence="6"/>
<comment type="caution">
    <text evidence="8">The sequence shown here is derived from an EMBL/GenBank/DDBJ whole genome shotgun (WGS) entry which is preliminary data.</text>
</comment>
<evidence type="ECO:0000256" key="7">
    <source>
        <dbReference type="SAM" id="Coils"/>
    </source>
</evidence>
<dbReference type="InterPro" id="IPR037004">
    <property type="entry name" value="Exonuc_VII_ssu_sf"/>
</dbReference>
<dbReference type="RefSeq" id="WP_343768745.1">
    <property type="nucleotide sequence ID" value="NZ_BAAACF010000001.1"/>
</dbReference>
<dbReference type="SUPFAM" id="SSF116842">
    <property type="entry name" value="XseB-like"/>
    <property type="match status" value="1"/>
</dbReference>
<sequence length="73" mass="8524">MAKKIESYENILKKLETIVETMDKEELALEASMKNYEEGIALCNKLYKILNEAEGKIKILTENIERDFQVEEI</sequence>
<keyword evidence="3 6" id="KW-0540">Nuclease</keyword>
<accession>A0ABN1IYE5</accession>
<name>A0ABN1IYE5_9CLOT</name>
<proteinExistence type="inferred from homology"/>
<dbReference type="EMBL" id="BAAACF010000001">
    <property type="protein sequence ID" value="GAA0723742.1"/>
    <property type="molecule type" value="Genomic_DNA"/>
</dbReference>
<evidence type="ECO:0000256" key="3">
    <source>
        <dbReference type="ARBA" id="ARBA00022722"/>
    </source>
</evidence>
<comment type="subunit">
    <text evidence="6">Heterooligomer composed of large and small subunits.</text>
</comment>
<evidence type="ECO:0000256" key="5">
    <source>
        <dbReference type="ARBA" id="ARBA00022839"/>
    </source>
</evidence>
<protein>
    <recommendedName>
        <fullName evidence="6">Exodeoxyribonuclease 7 small subunit</fullName>
        <ecNumber evidence="6">3.1.11.6</ecNumber>
    </recommendedName>
    <alternativeName>
        <fullName evidence="6">Exodeoxyribonuclease VII small subunit</fullName>
        <shortName evidence="6">Exonuclease VII small subunit</shortName>
    </alternativeName>
</protein>
<keyword evidence="7" id="KW-0175">Coiled coil</keyword>
<dbReference type="InterPro" id="IPR003761">
    <property type="entry name" value="Exonuc_VII_S"/>
</dbReference>
<dbReference type="NCBIfam" id="NF002140">
    <property type="entry name" value="PRK00977.1-4"/>
    <property type="match status" value="1"/>
</dbReference>
<evidence type="ECO:0000313" key="9">
    <source>
        <dbReference type="Proteomes" id="UP001500339"/>
    </source>
</evidence>
<keyword evidence="5 6" id="KW-0269">Exonuclease</keyword>
<keyword evidence="9" id="KW-1185">Reference proteome</keyword>
<organism evidence="8 9">
    <name type="scientific">Clostridium malenominatum</name>
    <dbReference type="NCBI Taxonomy" id="1539"/>
    <lineage>
        <taxon>Bacteria</taxon>
        <taxon>Bacillati</taxon>
        <taxon>Bacillota</taxon>
        <taxon>Clostridia</taxon>
        <taxon>Eubacteriales</taxon>
        <taxon>Clostridiaceae</taxon>
        <taxon>Clostridium</taxon>
    </lineage>
</organism>
<comment type="similarity">
    <text evidence="1 6">Belongs to the XseB family.</text>
</comment>
<evidence type="ECO:0000256" key="6">
    <source>
        <dbReference type="HAMAP-Rule" id="MF_00337"/>
    </source>
</evidence>
<evidence type="ECO:0000256" key="2">
    <source>
        <dbReference type="ARBA" id="ARBA00022490"/>
    </source>
</evidence>
<comment type="catalytic activity">
    <reaction evidence="6">
        <text>Exonucleolytic cleavage in either 5'- to 3'- or 3'- to 5'-direction to yield nucleoside 5'-phosphates.</text>
        <dbReference type="EC" id="3.1.11.6"/>
    </reaction>
</comment>
<evidence type="ECO:0000256" key="1">
    <source>
        <dbReference type="ARBA" id="ARBA00009998"/>
    </source>
</evidence>
<dbReference type="Proteomes" id="UP001500339">
    <property type="component" value="Unassembled WGS sequence"/>
</dbReference>
<comment type="function">
    <text evidence="6">Bidirectionally degrades single-stranded DNA into large acid-insoluble oligonucleotides, which are then degraded further into small acid-soluble oligonucleotides.</text>
</comment>